<feature type="non-terminal residue" evidence="1">
    <location>
        <position position="51"/>
    </location>
</feature>
<dbReference type="EMBL" id="WIXE01004627">
    <property type="protein sequence ID" value="KAK5982865.1"/>
    <property type="molecule type" value="Genomic_DNA"/>
</dbReference>
<protein>
    <submittedName>
        <fullName evidence="1">Uncharacterized protein</fullName>
    </submittedName>
</protein>
<keyword evidence="2" id="KW-1185">Reference proteome</keyword>
<sequence length="51" mass="5563">MADACASDCRAMDNVSTADEGSRSAEITEDLRTAHEAMSQYDLTTTVDQFM</sequence>
<dbReference type="Proteomes" id="UP001331761">
    <property type="component" value="Unassembled WGS sequence"/>
</dbReference>
<reference evidence="1 2" key="1">
    <citation type="submission" date="2019-10" db="EMBL/GenBank/DDBJ databases">
        <title>Assembly and Annotation for the nematode Trichostrongylus colubriformis.</title>
        <authorList>
            <person name="Martin J."/>
        </authorList>
    </citation>
    <scope>NUCLEOTIDE SEQUENCE [LARGE SCALE GENOMIC DNA]</scope>
    <source>
        <strain evidence="1">G859</strain>
        <tissue evidence="1">Whole worm</tissue>
    </source>
</reference>
<proteinExistence type="predicted"/>
<evidence type="ECO:0000313" key="1">
    <source>
        <dbReference type="EMBL" id="KAK5982865.1"/>
    </source>
</evidence>
<organism evidence="1 2">
    <name type="scientific">Trichostrongylus colubriformis</name>
    <name type="common">Black scour worm</name>
    <dbReference type="NCBI Taxonomy" id="6319"/>
    <lineage>
        <taxon>Eukaryota</taxon>
        <taxon>Metazoa</taxon>
        <taxon>Ecdysozoa</taxon>
        <taxon>Nematoda</taxon>
        <taxon>Chromadorea</taxon>
        <taxon>Rhabditida</taxon>
        <taxon>Rhabditina</taxon>
        <taxon>Rhabditomorpha</taxon>
        <taxon>Strongyloidea</taxon>
        <taxon>Trichostrongylidae</taxon>
        <taxon>Trichostrongylus</taxon>
    </lineage>
</organism>
<comment type="caution">
    <text evidence="1">The sequence shown here is derived from an EMBL/GenBank/DDBJ whole genome shotgun (WGS) entry which is preliminary data.</text>
</comment>
<name>A0AAN8FXS1_TRICO</name>
<dbReference type="AlphaFoldDB" id="A0AAN8FXS1"/>
<accession>A0AAN8FXS1</accession>
<gene>
    <name evidence="1" type="ORF">GCK32_021084</name>
</gene>
<evidence type="ECO:0000313" key="2">
    <source>
        <dbReference type="Proteomes" id="UP001331761"/>
    </source>
</evidence>